<dbReference type="AlphaFoldDB" id="A0A1V1P7K9"/>
<evidence type="ECO:0000313" key="2">
    <source>
        <dbReference type="Proteomes" id="UP000189670"/>
    </source>
</evidence>
<name>A0A1V1P7K9_9BACT</name>
<dbReference type="InterPro" id="IPR014284">
    <property type="entry name" value="RNA_pol_sigma-70_dom"/>
</dbReference>
<dbReference type="SUPFAM" id="SSF88946">
    <property type="entry name" value="Sigma2 domain of RNA polymerase sigma factors"/>
    <property type="match status" value="1"/>
</dbReference>
<proteinExistence type="predicted"/>
<dbReference type="Gene3D" id="1.10.1740.10">
    <property type="match status" value="1"/>
</dbReference>
<dbReference type="NCBIfam" id="TIGR02937">
    <property type="entry name" value="sigma70-ECF"/>
    <property type="match status" value="1"/>
</dbReference>
<accession>A0A1V1P7K9</accession>
<comment type="caution">
    <text evidence="1">The sequence shown here is derived from an EMBL/GenBank/DDBJ whole genome shotgun (WGS) entry which is preliminary data.</text>
</comment>
<dbReference type="InterPro" id="IPR013325">
    <property type="entry name" value="RNA_pol_sigma_r2"/>
</dbReference>
<organism evidence="1 2">
    <name type="scientific">Candidatus Magnetoglobus multicellularis str. Araruama</name>
    <dbReference type="NCBI Taxonomy" id="890399"/>
    <lineage>
        <taxon>Bacteria</taxon>
        <taxon>Pseudomonadati</taxon>
        <taxon>Thermodesulfobacteriota</taxon>
        <taxon>Desulfobacteria</taxon>
        <taxon>Desulfobacterales</taxon>
        <taxon>Desulfobacteraceae</taxon>
        <taxon>Candidatus Magnetoglobus</taxon>
    </lineage>
</organism>
<evidence type="ECO:0008006" key="3">
    <source>
        <dbReference type="Google" id="ProtNLM"/>
    </source>
</evidence>
<protein>
    <recommendedName>
        <fullName evidence="3">RNA polymerase sigma-70 region 2 domain-containing protein</fullName>
    </recommendedName>
</protein>
<reference evidence="2" key="1">
    <citation type="submission" date="2012-11" db="EMBL/GenBank/DDBJ databases">
        <authorList>
            <person name="Lucero-Rivera Y.E."/>
            <person name="Tovar-Ramirez D."/>
        </authorList>
    </citation>
    <scope>NUCLEOTIDE SEQUENCE [LARGE SCALE GENOMIC DNA]</scope>
    <source>
        <strain evidence="2">Araruama</strain>
    </source>
</reference>
<dbReference type="EMBL" id="ATBP01000373">
    <property type="protein sequence ID" value="ETR70763.1"/>
    <property type="molecule type" value="Genomic_DNA"/>
</dbReference>
<dbReference type="GO" id="GO:0006352">
    <property type="term" value="P:DNA-templated transcription initiation"/>
    <property type="evidence" value="ECO:0007669"/>
    <property type="project" value="InterPro"/>
</dbReference>
<dbReference type="GO" id="GO:0003700">
    <property type="term" value="F:DNA-binding transcription factor activity"/>
    <property type="evidence" value="ECO:0007669"/>
    <property type="project" value="InterPro"/>
</dbReference>
<sequence>MDFEREKEILRNCQEKCWDCADFYWQYVKLVNDRIRKTLTIYKKDIVNEDVEDISQIVFEKLFENQCKKLKEFKPEFKGAIQSWLAIISANTTKNYIRAESMKRKVMKDNYYIKDSNQNLGDFYPSEEPVTETTIYNFKQYFEQMPFNNRIIFRLNQKGMSDIEISEIVELSIGRVRNILSEIKNISSLTVKI</sequence>
<gene>
    <name evidence="1" type="ORF">OMM_03005</name>
</gene>
<evidence type="ECO:0000313" key="1">
    <source>
        <dbReference type="EMBL" id="ETR70763.1"/>
    </source>
</evidence>
<dbReference type="Proteomes" id="UP000189670">
    <property type="component" value="Unassembled WGS sequence"/>
</dbReference>